<evidence type="ECO:0000313" key="3">
    <source>
        <dbReference type="Proteomes" id="UP001163105"/>
    </source>
</evidence>
<organism evidence="2 3">
    <name type="scientific">Purpureocillium lavendulum</name>
    <dbReference type="NCBI Taxonomy" id="1247861"/>
    <lineage>
        <taxon>Eukaryota</taxon>
        <taxon>Fungi</taxon>
        <taxon>Dikarya</taxon>
        <taxon>Ascomycota</taxon>
        <taxon>Pezizomycotina</taxon>
        <taxon>Sordariomycetes</taxon>
        <taxon>Hypocreomycetidae</taxon>
        <taxon>Hypocreales</taxon>
        <taxon>Ophiocordycipitaceae</taxon>
        <taxon>Purpureocillium</taxon>
    </lineage>
</organism>
<dbReference type="Proteomes" id="UP001163105">
    <property type="component" value="Unassembled WGS sequence"/>
</dbReference>
<feature type="compositionally biased region" description="Basic and acidic residues" evidence="1">
    <location>
        <begin position="150"/>
        <end position="161"/>
    </location>
</feature>
<protein>
    <submittedName>
        <fullName evidence="2">LipA and NB-ARC domain protein</fullName>
    </submittedName>
</protein>
<keyword evidence="3" id="KW-1185">Reference proteome</keyword>
<feature type="region of interest" description="Disordered" evidence="1">
    <location>
        <begin position="62"/>
        <end position="85"/>
    </location>
</feature>
<dbReference type="EMBL" id="JAQHRD010000005">
    <property type="protein sequence ID" value="KAJ6441322.1"/>
    <property type="molecule type" value="Genomic_DNA"/>
</dbReference>
<evidence type="ECO:0000256" key="1">
    <source>
        <dbReference type="SAM" id="MobiDB-lite"/>
    </source>
</evidence>
<comment type="caution">
    <text evidence="2">The sequence shown here is derived from an EMBL/GenBank/DDBJ whole genome shotgun (WGS) entry which is preliminary data.</text>
</comment>
<gene>
    <name evidence="2" type="ORF">O9K51_07118</name>
</gene>
<name>A0AB34FQ92_9HYPO</name>
<feature type="region of interest" description="Disordered" evidence="1">
    <location>
        <begin position="145"/>
        <end position="197"/>
    </location>
</feature>
<reference evidence="2" key="1">
    <citation type="submission" date="2023-01" db="EMBL/GenBank/DDBJ databases">
        <title>The growth and conidiation of Purpureocillium lavendulum are regulated by nitrogen source and histone H3K14 acetylation.</title>
        <authorList>
            <person name="Tang P."/>
            <person name="Han J."/>
            <person name="Zhang C."/>
            <person name="Tang P."/>
            <person name="Qi F."/>
            <person name="Zhang K."/>
            <person name="Liang L."/>
        </authorList>
    </citation>
    <scope>NUCLEOTIDE SEQUENCE</scope>
    <source>
        <strain evidence="2">YMF1.00683</strain>
    </source>
</reference>
<accession>A0AB34FQ92</accession>
<dbReference type="AlphaFoldDB" id="A0AB34FQ92"/>
<evidence type="ECO:0000313" key="2">
    <source>
        <dbReference type="EMBL" id="KAJ6441322.1"/>
    </source>
</evidence>
<sequence length="371" mass="39955">MRWGAKLTDTTKLSYKGRTLFLDKVENLLYTLQQLQQRAIACADHDDIAALAVVIPLPRPSESEIESLGGGAPDGAAPSLESTSTGNDTAWVVHQAEDQCSSEYHWLTLEGTWFEDLDTLPEAADSNQHLNGVIGNEGHPALSISCERGGNSHHECNKDCTSHGQTRAPNSPASNQRSRGDEQPNGDNTRPYDPADEQPVLFAPWAETFPAKLERFLDDLEDAPTTTTAALGIAGNPVQGGSTAPKLAALLVRLQRDIDDVARHRTSLSLTIRDARQSLQCNQSRWHRGVRADANDPALVMKSRGLGSPLIESATVNGDGDVDVDGWDSLPDAAPRGRLICRGQAAQEGRGGRSTGPGADAKSHAFMRVCW</sequence>
<feature type="compositionally biased region" description="Polar residues" evidence="1">
    <location>
        <begin position="162"/>
        <end position="177"/>
    </location>
</feature>
<proteinExistence type="predicted"/>